<keyword evidence="6 12" id="KW-0812">Transmembrane</keyword>
<sequence>MIDLKKRLAKLKKKPTKNLNQIIRLAMTSVAVVTLIVFATTITAVIRDTLIANSKTATEQSVNLSYLYLKNYHDQLRQKGSIIADEIQQTGPNNRLDKMREIYQMNQDVVSVNLYELDGKPVMHAPLHYLTKNKSPLFEKEWYQEKASPYSFQFSLPHLQDLYQTVPIQVVSIYQQIRLDGQPYILLVDYDFDSVSDFLSRVVIDDKGYVYIADNEGRVIYHPFPVRHASEEKTSVEELIHKGDGTFVTENERYTVGHRTISNLGWHIVGVSYLEDSLDPALNSLYLNTMIILIVMLAIVAIASTIVSKYIAKPITNMVTFIEGTQTESLDEKITEQGFDEVKRLSFAYNNLLGRVTDLMTQVKEEQAELRKAEMKILQAQINPHFLYNTLDSILWMSNRNDNQGAAAMTNALGRLLRISLSKGEHLISLEKELEHAKSYLEIQKIRYDDQFTYAFEVDEGLENCQTVKLIIQPFLENALYHGIERMVDEGHINIRVKDRKDHILIEIADDGAGMTEEKLAQINQPKGLKQSGQGIGISNVNRRLKIYFGEQYGISAESELDEGTCVSIRFPKICDGNFEST</sequence>
<dbReference type="PRINTS" id="PR00344">
    <property type="entry name" value="BCTRLSENSOR"/>
</dbReference>
<dbReference type="Pfam" id="PF02518">
    <property type="entry name" value="HATPase_c"/>
    <property type="match status" value="1"/>
</dbReference>
<dbReference type="SUPFAM" id="SSF55874">
    <property type="entry name" value="ATPase domain of HSP90 chaperone/DNA topoisomerase II/histidine kinase"/>
    <property type="match status" value="1"/>
</dbReference>
<evidence type="ECO:0000256" key="4">
    <source>
        <dbReference type="ARBA" id="ARBA00022475"/>
    </source>
</evidence>
<dbReference type="GO" id="GO:0000155">
    <property type="term" value="F:phosphorelay sensor kinase activity"/>
    <property type="evidence" value="ECO:0007669"/>
    <property type="project" value="InterPro"/>
</dbReference>
<dbReference type="STRING" id="708126.BW727_100185"/>
<proteinExistence type="predicted"/>
<evidence type="ECO:0000256" key="7">
    <source>
        <dbReference type="ARBA" id="ARBA00022777"/>
    </source>
</evidence>
<evidence type="ECO:0000256" key="8">
    <source>
        <dbReference type="ARBA" id="ARBA00022989"/>
    </source>
</evidence>
<evidence type="ECO:0000259" key="13">
    <source>
        <dbReference type="PROSITE" id="PS50109"/>
    </source>
</evidence>
<feature type="transmembrane region" description="Helical" evidence="12">
    <location>
        <begin position="21"/>
        <end position="46"/>
    </location>
</feature>
<dbReference type="Proteomes" id="UP000188993">
    <property type="component" value="Chromosome"/>
</dbReference>
<dbReference type="Gene3D" id="6.10.340.10">
    <property type="match status" value="1"/>
</dbReference>
<dbReference type="OrthoDB" id="9776552at2"/>
<dbReference type="KEGG" id="jda:BW727_100185"/>
<keyword evidence="5 14" id="KW-0808">Transferase</keyword>
<dbReference type="InterPro" id="IPR033479">
    <property type="entry name" value="dCache_1"/>
</dbReference>
<keyword evidence="8 12" id="KW-1133">Transmembrane helix</keyword>
<keyword evidence="7 14" id="KW-0418">Kinase</keyword>
<dbReference type="AlphaFoldDB" id="A0A1S6IM01"/>
<dbReference type="EMBL" id="CP019728">
    <property type="protein sequence ID" value="AQS52594.1"/>
    <property type="molecule type" value="Genomic_DNA"/>
</dbReference>
<feature type="coiled-coil region" evidence="11">
    <location>
        <begin position="349"/>
        <end position="383"/>
    </location>
</feature>
<evidence type="ECO:0000256" key="2">
    <source>
        <dbReference type="ARBA" id="ARBA00004651"/>
    </source>
</evidence>
<name>A0A1S6IM01_9LACT</name>
<dbReference type="PANTHER" id="PTHR34220:SF7">
    <property type="entry name" value="SENSOR HISTIDINE KINASE YPDA"/>
    <property type="match status" value="1"/>
</dbReference>
<evidence type="ECO:0000256" key="10">
    <source>
        <dbReference type="ARBA" id="ARBA00023136"/>
    </source>
</evidence>
<feature type="domain" description="Histidine kinase" evidence="13">
    <location>
        <begin position="471"/>
        <end position="575"/>
    </location>
</feature>
<accession>A0A1S6IM01</accession>
<dbReference type="RefSeq" id="WP_062467961.1">
    <property type="nucleotide sequence ID" value="NZ_BBYN01000005.1"/>
</dbReference>
<dbReference type="InterPro" id="IPR010559">
    <property type="entry name" value="Sig_transdc_His_kin_internal"/>
</dbReference>
<dbReference type="PANTHER" id="PTHR34220">
    <property type="entry name" value="SENSOR HISTIDINE KINASE YPDA"/>
    <property type="match status" value="1"/>
</dbReference>
<reference evidence="14 15" key="1">
    <citation type="journal article" date="2014" name="Int. J. Syst. Evol. Microbiol.">
        <title>Jeotgalibaca dankookensis gen. nov., sp. nov., a member of the family Carnobacteriaceae, isolated from seujeot (Korean traditional food).</title>
        <authorList>
            <person name="Lee D.G."/>
            <person name="Trujillo M.E."/>
            <person name="Kang H."/>
            <person name="Ahn T.Y."/>
        </authorList>
    </citation>
    <scope>NUCLEOTIDE SEQUENCE [LARGE SCALE GENOMIC DNA]</scope>
    <source>
        <strain evidence="14 15">EX-07</strain>
    </source>
</reference>
<comment type="catalytic activity">
    <reaction evidence="1">
        <text>ATP + protein L-histidine = ADP + protein N-phospho-L-histidine.</text>
        <dbReference type="EC" id="2.7.13.3"/>
    </reaction>
</comment>
<dbReference type="Gene3D" id="3.30.450.20">
    <property type="entry name" value="PAS domain"/>
    <property type="match status" value="2"/>
</dbReference>
<evidence type="ECO:0000256" key="5">
    <source>
        <dbReference type="ARBA" id="ARBA00022679"/>
    </source>
</evidence>
<evidence type="ECO:0000256" key="11">
    <source>
        <dbReference type="SAM" id="Coils"/>
    </source>
</evidence>
<dbReference type="PROSITE" id="PS50109">
    <property type="entry name" value="HIS_KIN"/>
    <property type="match status" value="1"/>
</dbReference>
<evidence type="ECO:0000256" key="9">
    <source>
        <dbReference type="ARBA" id="ARBA00023012"/>
    </source>
</evidence>
<keyword evidence="10 12" id="KW-0472">Membrane</keyword>
<keyword evidence="11" id="KW-0175">Coiled coil</keyword>
<feature type="transmembrane region" description="Helical" evidence="12">
    <location>
        <begin position="285"/>
        <end position="308"/>
    </location>
</feature>
<dbReference type="InterPro" id="IPR003594">
    <property type="entry name" value="HATPase_dom"/>
</dbReference>
<keyword evidence="15" id="KW-1185">Reference proteome</keyword>
<evidence type="ECO:0000313" key="15">
    <source>
        <dbReference type="Proteomes" id="UP000188993"/>
    </source>
</evidence>
<dbReference type="InterPro" id="IPR004358">
    <property type="entry name" value="Sig_transdc_His_kin-like_C"/>
</dbReference>
<evidence type="ECO:0000256" key="1">
    <source>
        <dbReference type="ARBA" id="ARBA00000085"/>
    </source>
</evidence>
<protein>
    <recommendedName>
        <fullName evidence="3">histidine kinase</fullName>
        <ecNumber evidence="3">2.7.13.3</ecNumber>
    </recommendedName>
</protein>
<dbReference type="InterPro" id="IPR005467">
    <property type="entry name" value="His_kinase_dom"/>
</dbReference>
<organism evidence="14 15">
    <name type="scientific">Jeotgalibaca dankookensis</name>
    <dbReference type="NCBI Taxonomy" id="708126"/>
    <lineage>
        <taxon>Bacteria</taxon>
        <taxon>Bacillati</taxon>
        <taxon>Bacillota</taxon>
        <taxon>Bacilli</taxon>
        <taxon>Lactobacillales</taxon>
        <taxon>Carnobacteriaceae</taxon>
        <taxon>Jeotgalibaca</taxon>
    </lineage>
</organism>
<dbReference type="Gene3D" id="3.30.565.10">
    <property type="entry name" value="Histidine kinase-like ATPase, C-terminal domain"/>
    <property type="match status" value="1"/>
</dbReference>
<dbReference type="InterPro" id="IPR036890">
    <property type="entry name" value="HATPase_C_sf"/>
</dbReference>
<keyword evidence="9" id="KW-0902">Two-component regulatory system</keyword>
<dbReference type="SMART" id="SM00387">
    <property type="entry name" value="HATPase_c"/>
    <property type="match status" value="1"/>
</dbReference>
<dbReference type="InterPro" id="IPR050640">
    <property type="entry name" value="Bact_2-comp_sensor_kinase"/>
</dbReference>
<evidence type="ECO:0000313" key="14">
    <source>
        <dbReference type="EMBL" id="AQS52594.1"/>
    </source>
</evidence>
<keyword evidence="4" id="KW-1003">Cell membrane</keyword>
<comment type="subcellular location">
    <subcellularLocation>
        <location evidence="2">Cell membrane</location>
        <topology evidence="2">Multi-pass membrane protein</topology>
    </subcellularLocation>
</comment>
<evidence type="ECO:0000256" key="3">
    <source>
        <dbReference type="ARBA" id="ARBA00012438"/>
    </source>
</evidence>
<evidence type="ECO:0000256" key="12">
    <source>
        <dbReference type="SAM" id="Phobius"/>
    </source>
</evidence>
<dbReference type="GO" id="GO:0005886">
    <property type="term" value="C:plasma membrane"/>
    <property type="evidence" value="ECO:0007669"/>
    <property type="project" value="UniProtKB-SubCell"/>
</dbReference>
<dbReference type="Pfam" id="PF02743">
    <property type="entry name" value="dCache_1"/>
    <property type="match status" value="1"/>
</dbReference>
<dbReference type="EC" id="2.7.13.3" evidence="3"/>
<dbReference type="Pfam" id="PF06580">
    <property type="entry name" value="His_kinase"/>
    <property type="match status" value="1"/>
</dbReference>
<evidence type="ECO:0000256" key="6">
    <source>
        <dbReference type="ARBA" id="ARBA00022692"/>
    </source>
</evidence>
<gene>
    <name evidence="14" type="primary">yehU</name>
    <name evidence="14" type="ORF">BW727_100185</name>
</gene>